<sequence>MLRSLIYAAPKPGMTVQDFQDYWVHKHAVQFASKLPGVRLYSVDTFLDWGSDPTPSLFAGCAEIWMDDADALMTAFQSPEYLKGARADEPNWAAFWMTVSLVTETHTILAGPPDNRDSTALKMMVLVKRKEGLDVAAFQTAMRAVQGPKLAALPGVRRCEVCLVPDPFYATAETPYDGAAVLWFDDQAAVEAALASDVWTQQVEPGWADCVNPKYRHRMVMQEHWIVGPDLA</sequence>
<dbReference type="Proteomes" id="UP000324065">
    <property type="component" value="Unassembled WGS sequence"/>
</dbReference>
<feature type="domain" description="EthD" evidence="1">
    <location>
        <begin position="130"/>
        <end position="205"/>
    </location>
</feature>
<organism evidence="2 3">
    <name type="scientific">Roseospira marina</name>
    <dbReference type="NCBI Taxonomy" id="140057"/>
    <lineage>
        <taxon>Bacteria</taxon>
        <taxon>Pseudomonadati</taxon>
        <taxon>Pseudomonadota</taxon>
        <taxon>Alphaproteobacteria</taxon>
        <taxon>Rhodospirillales</taxon>
        <taxon>Rhodospirillaceae</taxon>
        <taxon>Roseospira</taxon>
    </lineage>
</organism>
<accession>A0A5M6I750</accession>
<dbReference type="RefSeq" id="WP_150063747.1">
    <property type="nucleotide sequence ID" value="NZ_JACHII010000023.1"/>
</dbReference>
<dbReference type="AlphaFoldDB" id="A0A5M6I750"/>
<keyword evidence="3" id="KW-1185">Reference proteome</keyword>
<reference evidence="2 3" key="1">
    <citation type="submission" date="2019-09" db="EMBL/GenBank/DDBJ databases">
        <title>Genome sequence of Roseospira marina, one of the more divergent members of the non-sulfur purple photosynthetic bacterial family, the Rhodospirillaceae.</title>
        <authorList>
            <person name="Meyer T."/>
            <person name="Kyndt J."/>
        </authorList>
    </citation>
    <scope>NUCLEOTIDE SEQUENCE [LARGE SCALE GENOMIC DNA]</scope>
    <source>
        <strain evidence="2 3">DSM 15113</strain>
    </source>
</reference>
<dbReference type="Gene3D" id="3.30.70.100">
    <property type="match status" value="2"/>
</dbReference>
<proteinExistence type="predicted"/>
<name>A0A5M6I750_9PROT</name>
<gene>
    <name evidence="2" type="ORF">F1188_17525</name>
</gene>
<comment type="caution">
    <text evidence="2">The sequence shown here is derived from an EMBL/GenBank/DDBJ whole genome shotgun (WGS) entry which is preliminary data.</text>
</comment>
<dbReference type="InterPro" id="IPR009799">
    <property type="entry name" value="EthD_dom"/>
</dbReference>
<evidence type="ECO:0000313" key="2">
    <source>
        <dbReference type="EMBL" id="KAA5604091.1"/>
    </source>
</evidence>
<dbReference type="GO" id="GO:0016491">
    <property type="term" value="F:oxidoreductase activity"/>
    <property type="evidence" value="ECO:0007669"/>
    <property type="project" value="InterPro"/>
</dbReference>
<dbReference type="SUPFAM" id="SSF54909">
    <property type="entry name" value="Dimeric alpha+beta barrel"/>
    <property type="match status" value="2"/>
</dbReference>
<evidence type="ECO:0000259" key="1">
    <source>
        <dbReference type="Pfam" id="PF07110"/>
    </source>
</evidence>
<dbReference type="Pfam" id="PF07110">
    <property type="entry name" value="EthD"/>
    <property type="match status" value="2"/>
</dbReference>
<feature type="domain" description="EthD" evidence="1">
    <location>
        <begin position="11"/>
        <end position="94"/>
    </location>
</feature>
<dbReference type="EMBL" id="VWPJ01000023">
    <property type="protein sequence ID" value="KAA5604091.1"/>
    <property type="molecule type" value="Genomic_DNA"/>
</dbReference>
<dbReference type="NCBIfam" id="TIGR02118">
    <property type="entry name" value="EthD family reductase"/>
    <property type="match status" value="1"/>
</dbReference>
<protein>
    <submittedName>
        <fullName evidence="2">EthD family reductase</fullName>
    </submittedName>
</protein>
<dbReference type="OrthoDB" id="6369070at2"/>
<evidence type="ECO:0000313" key="3">
    <source>
        <dbReference type="Proteomes" id="UP000324065"/>
    </source>
</evidence>
<dbReference type="InterPro" id="IPR011008">
    <property type="entry name" value="Dimeric_a/b-barrel"/>
</dbReference>